<dbReference type="GO" id="GO:0005829">
    <property type="term" value="C:cytosol"/>
    <property type="evidence" value="ECO:0007669"/>
    <property type="project" value="TreeGrafter"/>
</dbReference>
<dbReference type="GO" id="GO:0008295">
    <property type="term" value="P:spermidine biosynthetic process"/>
    <property type="evidence" value="ECO:0007669"/>
    <property type="project" value="UniProtKB-KW"/>
</dbReference>
<keyword evidence="6" id="KW-0210">Decarboxylase</keyword>
<evidence type="ECO:0000256" key="6">
    <source>
        <dbReference type="ARBA" id="ARBA00022793"/>
    </source>
</evidence>
<reference evidence="16" key="1">
    <citation type="journal article" date="2017" name="Genome Announc.">
        <title>Genome sequences of Cyberlindnera fabianii 65, Pichia kudriavzevii 129, and Saccharomyces cerevisiae 131 isolated from fermented masau fruits in Zimbabwe.</title>
        <authorList>
            <person name="van Rijswijck I.M.H."/>
            <person name="Derks M.F.L."/>
            <person name="Abee T."/>
            <person name="de Ridder D."/>
            <person name="Smid E.J."/>
        </authorList>
    </citation>
    <scope>NUCLEOTIDE SEQUENCE [LARGE SCALE GENOMIC DNA]</scope>
    <source>
        <strain evidence="16">129</strain>
    </source>
</reference>
<keyword evidence="11" id="KW-0456">Lyase</keyword>
<dbReference type="Gene3D" id="3.60.90.10">
    <property type="entry name" value="S-adenosylmethionine decarboxylase"/>
    <property type="match status" value="1"/>
</dbReference>
<evidence type="ECO:0000256" key="4">
    <source>
        <dbReference type="ARBA" id="ARBA00012357"/>
    </source>
</evidence>
<dbReference type="GO" id="GO:0004014">
    <property type="term" value="F:adenosylmethionine decarboxylase activity"/>
    <property type="evidence" value="ECO:0007669"/>
    <property type="project" value="UniProtKB-EC"/>
</dbReference>
<evidence type="ECO:0000256" key="14">
    <source>
        <dbReference type="SAM" id="MobiDB-lite"/>
    </source>
</evidence>
<dbReference type="InterPro" id="IPR018166">
    <property type="entry name" value="S-AdoMet_deCO2ase_CS"/>
</dbReference>
<evidence type="ECO:0000256" key="9">
    <source>
        <dbReference type="ARBA" id="ARBA00023115"/>
    </source>
</evidence>
<name>A0A1V2LL94_PICKU</name>
<dbReference type="UniPathway" id="UPA00331">
    <property type="reaction ID" value="UER00451"/>
</dbReference>
<organism evidence="15 16">
    <name type="scientific">Pichia kudriavzevii</name>
    <name type="common">Yeast</name>
    <name type="synonym">Issatchenkia orientalis</name>
    <dbReference type="NCBI Taxonomy" id="4909"/>
    <lineage>
        <taxon>Eukaryota</taxon>
        <taxon>Fungi</taxon>
        <taxon>Dikarya</taxon>
        <taxon>Ascomycota</taxon>
        <taxon>Saccharomycotina</taxon>
        <taxon>Pichiomycetes</taxon>
        <taxon>Pichiales</taxon>
        <taxon>Pichiaceae</taxon>
        <taxon>Pichia</taxon>
    </lineage>
</organism>
<dbReference type="SUPFAM" id="SSF56276">
    <property type="entry name" value="S-adenosylmethionine decarboxylase"/>
    <property type="match status" value="1"/>
</dbReference>
<evidence type="ECO:0000313" key="15">
    <source>
        <dbReference type="EMBL" id="ONH73733.1"/>
    </source>
</evidence>
<comment type="caution">
    <text evidence="15">The sequence shown here is derived from an EMBL/GenBank/DDBJ whole genome shotgun (WGS) entry which is preliminary data.</text>
</comment>
<dbReference type="EC" id="4.1.1.50" evidence="4"/>
<dbReference type="Pfam" id="PF01536">
    <property type="entry name" value="SAM_decarbox"/>
    <property type="match status" value="1"/>
</dbReference>
<dbReference type="Proteomes" id="UP000189274">
    <property type="component" value="Unassembled WGS sequence"/>
</dbReference>
<dbReference type="VEuPathDB" id="FungiDB:C5L36_0A08100"/>
<evidence type="ECO:0000256" key="5">
    <source>
        <dbReference type="ARBA" id="ARBA00022691"/>
    </source>
</evidence>
<evidence type="ECO:0000256" key="1">
    <source>
        <dbReference type="ARBA" id="ARBA00001928"/>
    </source>
</evidence>
<feature type="compositionally biased region" description="Low complexity" evidence="14">
    <location>
        <begin position="402"/>
        <end position="446"/>
    </location>
</feature>
<protein>
    <recommendedName>
        <fullName evidence="4">adenosylmethionine decarboxylase</fullName>
        <ecNumber evidence="4">4.1.1.50</ecNumber>
    </recommendedName>
</protein>
<keyword evidence="12" id="KW-0704">Schiff base</keyword>
<evidence type="ECO:0000256" key="8">
    <source>
        <dbReference type="ARBA" id="ARBA00023066"/>
    </source>
</evidence>
<dbReference type="PANTHER" id="PTHR11570">
    <property type="entry name" value="S-ADENOSYLMETHIONINE DECARBOXYLASE"/>
    <property type="match status" value="1"/>
</dbReference>
<evidence type="ECO:0000256" key="7">
    <source>
        <dbReference type="ARBA" id="ARBA00022813"/>
    </source>
</evidence>
<dbReference type="EMBL" id="MQVM01000013">
    <property type="protein sequence ID" value="ONH73733.1"/>
    <property type="molecule type" value="Genomic_DNA"/>
</dbReference>
<sequence>MAPSFVFQTHDEVINYKGSNTSLDYIDHELSAGLDSSDAFEGPEKLLEIWFSDNNVLPENWNRNGLRAIPLVDIEEMLSLVNCQILSKISGLNCDAYLLSESSLFVYKNKMILKTCGRTTILSCIPKLASLISSFVCPQYNEQEFKNIYQVFYSHRTFMFPQKQLDTYQSWDNELTCLNQWFDNGKHKSYVLGDQKDAQWHLYINGMAFEHGDTRLSNRTATDANIDTTIEIHMTGLDADVAAQYYMSNNNNCSNNNNNRPLGKDEDKGHVFGNEILKRTKLDCVLNRGTTLKHDAFAFDPCGFSSNSIVDGNYYYTVHITPEQGWSYASFETNHPCVDLWELLHNVLPLANPREFTMVICSNDNAVLERHDTASATNPSRVPGYVRHESLKTSTYAEQLPQTQTQTQTVSGSGPTSGNTNGAQTSFNNNNNNNNNNNINNTSNTGTGTGTGTPGINGTHVSIDNTGSPS</sequence>
<evidence type="ECO:0000256" key="13">
    <source>
        <dbReference type="ARBA" id="ARBA00023317"/>
    </source>
</evidence>
<dbReference type="PROSITE" id="PS01336">
    <property type="entry name" value="ADOMETDC"/>
    <property type="match status" value="1"/>
</dbReference>
<evidence type="ECO:0000256" key="12">
    <source>
        <dbReference type="ARBA" id="ARBA00023270"/>
    </source>
</evidence>
<gene>
    <name evidence="15" type="ORF">BOH78_2892</name>
</gene>
<feature type="compositionally biased region" description="Polar residues" evidence="14">
    <location>
        <begin position="460"/>
        <end position="470"/>
    </location>
</feature>
<dbReference type="NCBIfam" id="TIGR00535">
    <property type="entry name" value="SAM_DCase"/>
    <property type="match status" value="1"/>
</dbReference>
<evidence type="ECO:0000256" key="2">
    <source>
        <dbReference type="ARBA" id="ARBA00004911"/>
    </source>
</evidence>
<proteinExistence type="inferred from homology"/>
<comment type="pathway">
    <text evidence="2">Amine and polyamine biosynthesis; S-adenosylmethioninamine biosynthesis; S-adenosylmethioninamine from S-adenosyl-L-methionine: step 1/1.</text>
</comment>
<dbReference type="PANTHER" id="PTHR11570:SF0">
    <property type="entry name" value="S-ADENOSYLMETHIONINE DECARBOXYLASE PROENZYME"/>
    <property type="match status" value="1"/>
</dbReference>
<feature type="non-terminal residue" evidence="15">
    <location>
        <position position="470"/>
    </location>
</feature>
<dbReference type="AlphaFoldDB" id="A0A1V2LL94"/>
<comment type="similarity">
    <text evidence="3">Belongs to the eukaryotic AdoMetDC family.</text>
</comment>
<keyword evidence="8" id="KW-0745">Spermidine biosynthesis</keyword>
<keyword evidence="10" id="KW-0865">Zymogen</keyword>
<comment type="cofactor">
    <cofactor evidence="1">
        <name>pyruvate</name>
        <dbReference type="ChEBI" id="CHEBI:15361"/>
    </cofactor>
</comment>
<evidence type="ECO:0000256" key="3">
    <source>
        <dbReference type="ARBA" id="ARBA00008466"/>
    </source>
</evidence>
<feature type="region of interest" description="Disordered" evidence="14">
    <location>
        <begin position="396"/>
        <end position="470"/>
    </location>
</feature>
<keyword evidence="5" id="KW-0949">S-adenosyl-L-methionine</keyword>
<evidence type="ECO:0000256" key="10">
    <source>
        <dbReference type="ARBA" id="ARBA00023145"/>
    </source>
</evidence>
<dbReference type="InterPro" id="IPR048283">
    <property type="entry name" value="AdoMetDC-like"/>
</dbReference>
<evidence type="ECO:0000313" key="16">
    <source>
        <dbReference type="Proteomes" id="UP000189274"/>
    </source>
</evidence>
<evidence type="ECO:0000256" key="11">
    <source>
        <dbReference type="ARBA" id="ARBA00023239"/>
    </source>
</evidence>
<dbReference type="InterPro" id="IPR001985">
    <property type="entry name" value="S-AdoMet_decarboxylase_euk"/>
</dbReference>
<keyword evidence="7" id="KW-0068">Autocatalytic cleavage</keyword>
<accession>A0A1V2LL94</accession>
<keyword evidence="9" id="KW-0620">Polyamine biosynthesis</keyword>
<keyword evidence="13" id="KW-0670">Pyruvate</keyword>
<dbReference type="GO" id="GO:0006597">
    <property type="term" value="P:spermine biosynthetic process"/>
    <property type="evidence" value="ECO:0007669"/>
    <property type="project" value="InterPro"/>
</dbReference>
<dbReference type="InterPro" id="IPR016067">
    <property type="entry name" value="S-AdoMet_deCO2ase_core"/>
</dbReference>